<dbReference type="GeneID" id="54455469"/>
<evidence type="ECO:0000313" key="3">
    <source>
        <dbReference type="Proteomes" id="UP000504636"/>
    </source>
</evidence>
<feature type="non-terminal residue" evidence="2">
    <location>
        <position position="199"/>
    </location>
</feature>
<gene>
    <name evidence="2 4" type="ORF">BDZ99DRAFT_353978</name>
</gene>
<evidence type="ECO:0000313" key="4">
    <source>
        <dbReference type="RefSeq" id="XP_033584377.1"/>
    </source>
</evidence>
<dbReference type="RefSeq" id="XP_033584377.1">
    <property type="nucleotide sequence ID" value="XM_033714576.1"/>
</dbReference>
<keyword evidence="3" id="KW-1185">Reference proteome</keyword>
<reference evidence="4" key="3">
    <citation type="submission" date="2025-04" db="UniProtKB">
        <authorList>
            <consortium name="RefSeq"/>
        </authorList>
    </citation>
    <scope>IDENTIFICATION</scope>
    <source>
        <strain evidence="4">CBS 304.34</strain>
    </source>
</reference>
<dbReference type="InterPro" id="IPR010730">
    <property type="entry name" value="HET"/>
</dbReference>
<dbReference type="Proteomes" id="UP000504636">
    <property type="component" value="Unplaced"/>
</dbReference>
<dbReference type="EMBL" id="MU003692">
    <property type="protein sequence ID" value="KAF2817413.1"/>
    <property type="molecule type" value="Genomic_DNA"/>
</dbReference>
<dbReference type="PANTHER" id="PTHR33112:SF16">
    <property type="entry name" value="HETEROKARYON INCOMPATIBILITY DOMAIN-CONTAINING PROTEIN"/>
    <property type="match status" value="1"/>
</dbReference>
<evidence type="ECO:0000313" key="2">
    <source>
        <dbReference type="EMBL" id="KAF2817413.1"/>
    </source>
</evidence>
<reference evidence="2 4" key="1">
    <citation type="journal article" date="2020" name="Stud. Mycol.">
        <title>101 Dothideomycetes genomes: a test case for predicting lifestyles and emergence of pathogens.</title>
        <authorList>
            <person name="Haridas S."/>
            <person name="Albert R."/>
            <person name="Binder M."/>
            <person name="Bloem J."/>
            <person name="Labutti K."/>
            <person name="Salamov A."/>
            <person name="Andreopoulos B."/>
            <person name="Baker S."/>
            <person name="Barry K."/>
            <person name="Bills G."/>
            <person name="Bluhm B."/>
            <person name="Cannon C."/>
            <person name="Castanera R."/>
            <person name="Culley D."/>
            <person name="Daum C."/>
            <person name="Ezra D."/>
            <person name="Gonzalez J."/>
            <person name="Henrissat B."/>
            <person name="Kuo A."/>
            <person name="Liang C."/>
            <person name="Lipzen A."/>
            <person name="Lutzoni F."/>
            <person name="Magnuson J."/>
            <person name="Mondo S."/>
            <person name="Nolan M."/>
            <person name="Ohm R."/>
            <person name="Pangilinan J."/>
            <person name="Park H.-J."/>
            <person name="Ramirez L."/>
            <person name="Alfaro M."/>
            <person name="Sun H."/>
            <person name="Tritt A."/>
            <person name="Yoshinaga Y."/>
            <person name="Zwiers L.-H."/>
            <person name="Turgeon B."/>
            <person name="Goodwin S."/>
            <person name="Spatafora J."/>
            <person name="Crous P."/>
            <person name="Grigoriev I."/>
        </authorList>
    </citation>
    <scope>NUCLEOTIDE SEQUENCE</scope>
    <source>
        <strain evidence="2 4">CBS 304.34</strain>
    </source>
</reference>
<accession>A0A6A6Z9K0</accession>
<protein>
    <submittedName>
        <fullName evidence="2 4">HET-domain-containing protein</fullName>
    </submittedName>
</protein>
<dbReference type="PANTHER" id="PTHR33112">
    <property type="entry name" value="DOMAIN PROTEIN, PUTATIVE-RELATED"/>
    <property type="match status" value="1"/>
</dbReference>
<feature type="non-terminal residue" evidence="2">
    <location>
        <position position="1"/>
    </location>
</feature>
<dbReference type="Pfam" id="PF06985">
    <property type="entry name" value="HET"/>
    <property type="match status" value="1"/>
</dbReference>
<proteinExistence type="predicted"/>
<dbReference type="AlphaFoldDB" id="A0A6A6Z9K0"/>
<feature type="domain" description="Heterokaryon incompatibility" evidence="1">
    <location>
        <begin position="27"/>
        <end position="180"/>
    </location>
</feature>
<sequence>LPTRVINVGQDESAVFLWETEGKSGKYAALSYCWGDSRAILKTTRENLGSNKASIELSLLPQTVRDAVEITRRLNIPYLWVDALCIIQRDEEDWARESGNMCNCYSNAYLTISASRSSEASEGCFGMQNLWGGPPHEFNYMGESVYTRVAKKNTYFHQEPEHLSDTSTEPINSRAWTLQETLLSNRTVFYTSKELVWEC</sequence>
<evidence type="ECO:0000259" key="1">
    <source>
        <dbReference type="Pfam" id="PF06985"/>
    </source>
</evidence>
<reference evidence="4" key="2">
    <citation type="submission" date="2020-04" db="EMBL/GenBank/DDBJ databases">
        <authorList>
            <consortium name="NCBI Genome Project"/>
        </authorList>
    </citation>
    <scope>NUCLEOTIDE SEQUENCE</scope>
    <source>
        <strain evidence="4">CBS 304.34</strain>
    </source>
</reference>
<organism evidence="2">
    <name type="scientific">Mytilinidion resinicola</name>
    <dbReference type="NCBI Taxonomy" id="574789"/>
    <lineage>
        <taxon>Eukaryota</taxon>
        <taxon>Fungi</taxon>
        <taxon>Dikarya</taxon>
        <taxon>Ascomycota</taxon>
        <taxon>Pezizomycotina</taxon>
        <taxon>Dothideomycetes</taxon>
        <taxon>Pleosporomycetidae</taxon>
        <taxon>Mytilinidiales</taxon>
        <taxon>Mytilinidiaceae</taxon>
        <taxon>Mytilinidion</taxon>
    </lineage>
</organism>
<dbReference type="OrthoDB" id="2958217at2759"/>
<name>A0A6A6Z9K0_9PEZI</name>